<feature type="compositionally biased region" description="Basic and acidic residues" evidence="4">
    <location>
        <begin position="483"/>
        <end position="502"/>
    </location>
</feature>
<dbReference type="CDD" id="cd04208">
    <property type="entry name" value="CuRO_2_CuNIR"/>
    <property type="match status" value="1"/>
</dbReference>
<feature type="compositionally biased region" description="Basic and acidic residues" evidence="4">
    <location>
        <begin position="1"/>
        <end position="10"/>
    </location>
</feature>
<keyword evidence="5" id="KW-0472">Membrane</keyword>
<proteinExistence type="predicted"/>
<protein>
    <recommendedName>
        <fullName evidence="10">Copper-containing nitrite reductase</fullName>
    </recommendedName>
</protein>
<evidence type="ECO:0000259" key="7">
    <source>
        <dbReference type="Pfam" id="PF13473"/>
    </source>
</evidence>
<comment type="caution">
    <text evidence="8">The sequence shown here is derived from an EMBL/GenBank/DDBJ whole genome shotgun (WGS) entry which is preliminary data.</text>
</comment>
<reference evidence="8" key="1">
    <citation type="submission" date="2021-06" db="EMBL/GenBank/DDBJ databases">
        <authorList>
            <person name="Criscuolo A."/>
        </authorList>
    </citation>
    <scope>NUCLEOTIDE SEQUENCE</scope>
    <source>
        <strain evidence="8">CIP111803</strain>
    </source>
</reference>
<dbReference type="PANTHER" id="PTHR11709">
    <property type="entry name" value="MULTI-COPPER OXIDASE"/>
    <property type="match status" value="1"/>
</dbReference>
<dbReference type="Pfam" id="PF13473">
    <property type="entry name" value="Cupredoxin_1"/>
    <property type="match status" value="1"/>
</dbReference>
<feature type="transmembrane region" description="Helical" evidence="5">
    <location>
        <begin position="152"/>
        <end position="172"/>
    </location>
</feature>
<evidence type="ECO:0000313" key="8">
    <source>
        <dbReference type="EMBL" id="CAG7606007.1"/>
    </source>
</evidence>
<feature type="transmembrane region" description="Helical" evidence="5">
    <location>
        <begin position="429"/>
        <end position="449"/>
    </location>
</feature>
<feature type="transmembrane region" description="Helical" evidence="5">
    <location>
        <begin position="509"/>
        <end position="526"/>
    </location>
</feature>
<dbReference type="InterPro" id="IPR045087">
    <property type="entry name" value="Cu-oxidase_fam"/>
</dbReference>
<feature type="transmembrane region" description="Helical" evidence="5">
    <location>
        <begin position="248"/>
        <end position="274"/>
    </location>
</feature>
<evidence type="ECO:0000256" key="1">
    <source>
        <dbReference type="ARBA" id="ARBA00022723"/>
    </source>
</evidence>
<evidence type="ECO:0000256" key="5">
    <source>
        <dbReference type="SAM" id="Phobius"/>
    </source>
</evidence>
<feature type="domain" description="EfeO-type cupredoxin-like" evidence="7">
    <location>
        <begin position="547"/>
        <end position="616"/>
    </location>
</feature>
<dbReference type="EMBL" id="CAJVAP010000008">
    <property type="protein sequence ID" value="CAG7606007.1"/>
    <property type="molecule type" value="Genomic_DNA"/>
</dbReference>
<evidence type="ECO:0008006" key="10">
    <source>
        <dbReference type="Google" id="ProtNLM"/>
    </source>
</evidence>
<dbReference type="Proteomes" id="UP000693892">
    <property type="component" value="Unassembled WGS sequence"/>
</dbReference>
<feature type="transmembrane region" description="Helical" evidence="5">
    <location>
        <begin position="109"/>
        <end position="131"/>
    </location>
</feature>
<keyword evidence="1" id="KW-0479">Metal-binding</keyword>
<feature type="region of interest" description="Disordered" evidence="4">
    <location>
        <begin position="1"/>
        <end position="72"/>
    </location>
</feature>
<evidence type="ECO:0000259" key="6">
    <source>
        <dbReference type="Pfam" id="PF07732"/>
    </source>
</evidence>
<feature type="transmembrane region" description="Helical" evidence="5">
    <location>
        <begin position="311"/>
        <end position="330"/>
    </location>
</feature>
<feature type="region of interest" description="Disordered" evidence="4">
    <location>
        <begin position="652"/>
        <end position="678"/>
    </location>
</feature>
<dbReference type="InterPro" id="IPR028096">
    <property type="entry name" value="EfeO_Cupredoxin"/>
</dbReference>
<evidence type="ECO:0000256" key="2">
    <source>
        <dbReference type="ARBA" id="ARBA00023002"/>
    </source>
</evidence>
<keyword evidence="2" id="KW-0560">Oxidoreductase</keyword>
<dbReference type="Pfam" id="PF07732">
    <property type="entry name" value="Cu-oxidase_3"/>
    <property type="match status" value="1"/>
</dbReference>
<dbReference type="GO" id="GO:0016491">
    <property type="term" value="F:oxidoreductase activity"/>
    <property type="evidence" value="ECO:0007669"/>
    <property type="project" value="UniProtKB-KW"/>
</dbReference>
<gene>
    <name evidence="8" type="ORF">LEUCIP111803_00878</name>
</gene>
<feature type="region of interest" description="Disordered" evidence="4">
    <location>
        <begin position="533"/>
        <end position="552"/>
    </location>
</feature>
<feature type="transmembrane region" description="Helical" evidence="5">
    <location>
        <begin position="83"/>
        <end position="103"/>
    </location>
</feature>
<feature type="transmembrane region" description="Helical" evidence="5">
    <location>
        <begin position="383"/>
        <end position="409"/>
    </location>
</feature>
<name>A0A916NMJ0_9MICO</name>
<feature type="transmembrane region" description="Helical" evidence="5">
    <location>
        <begin position="178"/>
        <end position="196"/>
    </location>
</feature>
<dbReference type="PANTHER" id="PTHR11709:SF394">
    <property type="entry name" value="FI03373P-RELATED"/>
    <property type="match status" value="1"/>
</dbReference>
<feature type="transmembrane region" description="Helical" evidence="5">
    <location>
        <begin position="286"/>
        <end position="305"/>
    </location>
</feature>
<keyword evidence="3" id="KW-0186">Copper</keyword>
<accession>A0A916NMJ0</accession>
<keyword evidence="5" id="KW-0812">Transmembrane</keyword>
<feature type="transmembrane region" description="Helical" evidence="5">
    <location>
        <begin position="455"/>
        <end position="472"/>
    </location>
</feature>
<dbReference type="GO" id="GO:0005507">
    <property type="term" value="F:copper ion binding"/>
    <property type="evidence" value="ECO:0007669"/>
    <property type="project" value="InterPro"/>
</dbReference>
<evidence type="ECO:0000256" key="4">
    <source>
        <dbReference type="SAM" id="MobiDB-lite"/>
    </source>
</evidence>
<feature type="transmembrane region" description="Helical" evidence="5">
    <location>
        <begin position="217"/>
        <end position="236"/>
    </location>
</feature>
<keyword evidence="9" id="KW-1185">Reference proteome</keyword>
<dbReference type="CDD" id="cd11020">
    <property type="entry name" value="CuRO_1_CuNIR"/>
    <property type="match status" value="1"/>
</dbReference>
<feature type="transmembrane region" description="Helical" evidence="5">
    <location>
        <begin position="342"/>
        <end position="363"/>
    </location>
</feature>
<evidence type="ECO:0000256" key="3">
    <source>
        <dbReference type="ARBA" id="ARBA00023008"/>
    </source>
</evidence>
<dbReference type="RefSeq" id="WP_236021944.1">
    <property type="nucleotide sequence ID" value="NZ_CAJVAP010000008.1"/>
</dbReference>
<feature type="compositionally biased region" description="Basic and acidic residues" evidence="4">
    <location>
        <begin position="19"/>
        <end position="42"/>
    </location>
</feature>
<dbReference type="InterPro" id="IPR011707">
    <property type="entry name" value="Cu-oxidase-like_N"/>
</dbReference>
<dbReference type="CDD" id="cd00920">
    <property type="entry name" value="Cupredoxin"/>
    <property type="match status" value="1"/>
</dbReference>
<keyword evidence="5" id="KW-1133">Transmembrane helix</keyword>
<dbReference type="AlphaFoldDB" id="A0A916NMJ0"/>
<feature type="compositionally biased region" description="Low complexity" evidence="4">
    <location>
        <begin position="652"/>
        <end position="664"/>
    </location>
</feature>
<evidence type="ECO:0000313" key="9">
    <source>
        <dbReference type="Proteomes" id="UP000693892"/>
    </source>
</evidence>
<sequence>MPERSDHEPAAQDQSGGATRDRSPAQDRSSEQDQDRVVERASARMPGLLASHASEPTSESGREHASEPALGALPKRAPGRGFWVLRDLPTLLWLILAIVAAVAHRNLPAAPWLLLHLLFLGAITHAILVWSQHFAIALTRSTLTVPDRRAQNVRLLLANTGIALVLAGVPLVVWPLTLAGAALLIIAVVWHGASILRRLRRALRRGLTGPYARTIRYYVASAVFLPIGAAIGAWLAGPGDPDGRLILAHAILNVLGWIGLTVAGTLVSLWPTMLRTRADDRAATHAARALPILAAAVLVAAGGAAAGLSAVVALGFAAYAAGLGLLGVSFARAARRTPPRSFATLSAGAAVAWWAACLVVLTVRAVEAWAVGDPVVVQRGIDWAAPYLAAGFAAQILFGALSYLVPVALGGGPTPVRIGTAILDRFGPWRIATANVALFVCALPVSSLIRVGASILYLIAMAAFVPLLLIAIRRQAQAKRAGARLDEPGRRGPIRPEGEHPPGRRAGQAVAGLLAVILVAAIGGAIDPHALGTSATSSSGASGANTATADAAAPAQTVHVTAADMRFTPNRIEVPAGTRLVIELTNADPELVHDLVLANGVHGTRLAPGASETIDVGIITGDVAGWCSIVGHRQMGMTLEIIATGGDAGANGANGADADDPGAAAEHDHAGSGEASDESAAGLIDLTRDPGAGFSPYDAVLDPLPATDRPTTHRIELPVTEQVQEVAPGVRQRLWTFGGSAPGPILHGRVGDTFEITLVNDGTIGHSIDFHAGALAPDEPMRTIAPGESLTYAFTATRSGIWMYHCSTMPMSAHIANGMYGAVIIEPEDLPEADRSYALVQGEYYLGPQDGEVDMDRLAAEQPDLVTFNGYAAQYDHAPLAAAVGERVRIWVLDAGPNRASSFHVVGGQFDTVWSEGRYLVHRAATTGSQALALQPAQGGFVELVFPESGTYPFVSHLMVDAERGAHGVFRVAG</sequence>
<feature type="domain" description="Plastocyanin-like" evidence="6">
    <location>
        <begin position="725"/>
        <end position="828"/>
    </location>
</feature>
<feature type="region of interest" description="Disordered" evidence="4">
    <location>
        <begin position="481"/>
        <end position="505"/>
    </location>
</feature>
<organism evidence="8 9">
    <name type="scientific">Leucobacter soli</name>
    <dbReference type="NCBI Taxonomy" id="2812850"/>
    <lineage>
        <taxon>Bacteria</taxon>
        <taxon>Bacillati</taxon>
        <taxon>Actinomycetota</taxon>
        <taxon>Actinomycetes</taxon>
        <taxon>Micrococcales</taxon>
        <taxon>Microbacteriaceae</taxon>
        <taxon>Leucobacter</taxon>
    </lineage>
</organism>